<dbReference type="GO" id="GO:0004673">
    <property type="term" value="F:protein histidine kinase activity"/>
    <property type="evidence" value="ECO:0007669"/>
    <property type="project" value="UniProtKB-EC"/>
</dbReference>
<dbReference type="CDD" id="cd00130">
    <property type="entry name" value="PAS"/>
    <property type="match status" value="1"/>
</dbReference>
<proteinExistence type="predicted"/>
<keyword evidence="10" id="KW-0067">ATP-binding</keyword>
<dbReference type="SUPFAM" id="SSF55874">
    <property type="entry name" value="ATPase domain of HSP90 chaperone/DNA topoisomerase II/histidine kinase"/>
    <property type="match status" value="1"/>
</dbReference>
<evidence type="ECO:0000313" key="17">
    <source>
        <dbReference type="Proteomes" id="UP000240624"/>
    </source>
</evidence>
<evidence type="ECO:0000313" key="14">
    <source>
        <dbReference type="EMBL" id="PSK81812.1"/>
    </source>
</evidence>
<evidence type="ECO:0000313" key="15">
    <source>
        <dbReference type="EMBL" id="SLN39167.1"/>
    </source>
</evidence>
<dbReference type="PROSITE" id="PS50113">
    <property type="entry name" value="PAC"/>
    <property type="match status" value="1"/>
</dbReference>
<accession>A0A1X6Z386</accession>
<dbReference type="OrthoDB" id="9816309at2"/>
<keyword evidence="7" id="KW-0677">Repeat</keyword>
<evidence type="ECO:0000256" key="10">
    <source>
        <dbReference type="ARBA" id="ARBA00022840"/>
    </source>
</evidence>
<keyword evidence="5" id="KW-0288">FMN</keyword>
<dbReference type="GO" id="GO:0005524">
    <property type="term" value="F:ATP binding"/>
    <property type="evidence" value="ECO:0007669"/>
    <property type="project" value="UniProtKB-KW"/>
</dbReference>
<dbReference type="PANTHER" id="PTHR41523:SF7">
    <property type="entry name" value="HISTIDINE KINASE"/>
    <property type="match status" value="1"/>
</dbReference>
<evidence type="ECO:0000313" key="16">
    <source>
        <dbReference type="Proteomes" id="UP000193495"/>
    </source>
</evidence>
<dbReference type="Proteomes" id="UP000240624">
    <property type="component" value="Unassembled WGS sequence"/>
</dbReference>
<keyword evidence="4" id="KW-0285">Flavoprotein</keyword>
<dbReference type="NCBIfam" id="TIGR00229">
    <property type="entry name" value="sensory_box"/>
    <property type="match status" value="2"/>
</dbReference>
<dbReference type="EMBL" id="FWFY01000004">
    <property type="protein sequence ID" value="SLN39167.1"/>
    <property type="molecule type" value="Genomic_DNA"/>
</dbReference>
<dbReference type="AlphaFoldDB" id="A0A1X6Z386"/>
<gene>
    <name evidence="14" type="ORF">CLV79_11430</name>
    <name evidence="15" type="ORF">LOS8367_01574</name>
</gene>
<dbReference type="Gene3D" id="3.30.565.10">
    <property type="entry name" value="Histidine kinase-like ATPase, C-terminal domain"/>
    <property type="match status" value="1"/>
</dbReference>
<dbReference type="Gene3D" id="3.30.450.20">
    <property type="entry name" value="PAS domain"/>
    <property type="match status" value="3"/>
</dbReference>
<organism evidence="15 16">
    <name type="scientific">Limimaricola soesokkakensis</name>
    <dbReference type="NCBI Taxonomy" id="1343159"/>
    <lineage>
        <taxon>Bacteria</taxon>
        <taxon>Pseudomonadati</taxon>
        <taxon>Pseudomonadota</taxon>
        <taxon>Alphaproteobacteria</taxon>
        <taxon>Rhodobacterales</taxon>
        <taxon>Paracoccaceae</taxon>
        <taxon>Limimaricola</taxon>
    </lineage>
</organism>
<evidence type="ECO:0000256" key="9">
    <source>
        <dbReference type="ARBA" id="ARBA00022777"/>
    </source>
</evidence>
<keyword evidence="6 15" id="KW-0808">Transferase</keyword>
<dbReference type="Pfam" id="PF07536">
    <property type="entry name" value="HWE_HK"/>
    <property type="match status" value="1"/>
</dbReference>
<dbReference type="InterPro" id="IPR000014">
    <property type="entry name" value="PAS"/>
</dbReference>
<dbReference type="InterPro" id="IPR036890">
    <property type="entry name" value="HATPase_C_sf"/>
</dbReference>
<evidence type="ECO:0000259" key="12">
    <source>
        <dbReference type="PROSITE" id="PS50112"/>
    </source>
</evidence>
<dbReference type="EC" id="2.7.13.3" evidence="2"/>
<evidence type="ECO:0000256" key="5">
    <source>
        <dbReference type="ARBA" id="ARBA00022643"/>
    </source>
</evidence>
<comment type="catalytic activity">
    <reaction evidence="1">
        <text>ATP + protein L-histidine = ADP + protein N-phospho-L-histidine.</text>
        <dbReference type="EC" id="2.7.13.3"/>
    </reaction>
</comment>
<feature type="domain" description="PAS" evidence="12">
    <location>
        <begin position="151"/>
        <end position="205"/>
    </location>
</feature>
<dbReference type="EMBL" id="PYGB01000014">
    <property type="protein sequence ID" value="PSK81812.1"/>
    <property type="molecule type" value="Genomic_DNA"/>
</dbReference>
<evidence type="ECO:0000256" key="2">
    <source>
        <dbReference type="ARBA" id="ARBA00012438"/>
    </source>
</evidence>
<evidence type="ECO:0000256" key="1">
    <source>
        <dbReference type="ARBA" id="ARBA00000085"/>
    </source>
</evidence>
<reference evidence="14 17" key="2">
    <citation type="submission" date="2018-03" db="EMBL/GenBank/DDBJ databases">
        <title>Genomic Encyclopedia of Archaeal and Bacterial Type Strains, Phase II (KMG-II): from individual species to whole genera.</title>
        <authorList>
            <person name="Goeker M."/>
        </authorList>
    </citation>
    <scope>NUCLEOTIDE SEQUENCE [LARGE SCALE GENOMIC DNA]</scope>
    <source>
        <strain evidence="14 17">DSM 29956</strain>
    </source>
</reference>
<protein>
    <recommendedName>
        <fullName evidence="2">histidine kinase</fullName>
        <ecNumber evidence="2">2.7.13.3</ecNumber>
    </recommendedName>
</protein>
<dbReference type="SMART" id="SM00091">
    <property type="entry name" value="PAS"/>
    <property type="match status" value="2"/>
</dbReference>
<evidence type="ECO:0000256" key="11">
    <source>
        <dbReference type="ARBA" id="ARBA00023026"/>
    </source>
</evidence>
<name>A0A1X6Z386_9RHOB</name>
<sequence>MIELSSAQSAPGLAELFEHSPACLGLFEAEEPFRVIAHNPAFQKVLDEPFRTKGVAGLTLPEFASNPDRVLAVYRQVAETGEPFVVERYRYDGLERGPTWWNWSLTPVRRDGRITSLVLTSVEVTEAVLAQQKLEAEIEARRDAEELLAGERELFQRIVDIIPVMITMYDADKNLLLVNKEFERLAGWSTEEARAEPVFEICYPDPDYRAEVARFMESCQGWKDIRLVTRNGQTLQTSWANVRLSDDRQIGIGLDLTDRKAAGDALEDSRRELALERAFLEAVIETTPVGISVARDPQGKPPIINREARRMMGVDHLNGGLERYRHLPLRHLDGHRYSLDELAIIRALEHGEETTGREVIYDTSAGERRWIVNGRPLRDETGKVVAAITSFLDIEDRRRAEEARQLLVDELNHRVKNTLAIVQSIAVQSFRDLSDPQQAQSKFQARLRALAGAHDLLTKENWANAMLSDVLTTALHACGIAAGKSSQADLLIDTDERLTPKSAVSLSMALHELATNAIKHGSLSVPDGKLRVRCATSRERPECIRIDWHETNGPAVPSEQKSGFGMRLLRSTVERELMGKLRIDFGTVGTTCVFDLPRTKLGGKA</sequence>
<evidence type="ECO:0000256" key="7">
    <source>
        <dbReference type="ARBA" id="ARBA00022737"/>
    </source>
</evidence>
<keyword evidence="17" id="KW-1185">Reference proteome</keyword>
<keyword evidence="11" id="KW-0843">Virulence</keyword>
<dbReference type="Proteomes" id="UP000193495">
    <property type="component" value="Unassembled WGS sequence"/>
</dbReference>
<evidence type="ECO:0000256" key="3">
    <source>
        <dbReference type="ARBA" id="ARBA00022553"/>
    </source>
</evidence>
<keyword evidence="3" id="KW-0597">Phosphoprotein</keyword>
<dbReference type="PROSITE" id="PS50112">
    <property type="entry name" value="PAS"/>
    <property type="match status" value="1"/>
</dbReference>
<evidence type="ECO:0000256" key="4">
    <source>
        <dbReference type="ARBA" id="ARBA00022630"/>
    </source>
</evidence>
<dbReference type="SMART" id="SM00911">
    <property type="entry name" value="HWE_HK"/>
    <property type="match status" value="1"/>
</dbReference>
<dbReference type="RefSeq" id="WP_085895940.1">
    <property type="nucleotide sequence ID" value="NZ_FWFY01000004.1"/>
</dbReference>
<evidence type="ECO:0000259" key="13">
    <source>
        <dbReference type="PROSITE" id="PS50113"/>
    </source>
</evidence>
<dbReference type="Pfam" id="PF08448">
    <property type="entry name" value="PAS_4"/>
    <property type="match status" value="3"/>
</dbReference>
<evidence type="ECO:0000256" key="8">
    <source>
        <dbReference type="ARBA" id="ARBA00022741"/>
    </source>
</evidence>
<keyword evidence="9 15" id="KW-0418">Kinase</keyword>
<dbReference type="PANTHER" id="PTHR41523">
    <property type="entry name" value="TWO-COMPONENT SYSTEM SENSOR PROTEIN"/>
    <property type="match status" value="1"/>
</dbReference>
<dbReference type="InterPro" id="IPR013656">
    <property type="entry name" value="PAS_4"/>
</dbReference>
<feature type="domain" description="PAC" evidence="13">
    <location>
        <begin position="355"/>
        <end position="406"/>
    </location>
</feature>
<keyword evidence="8" id="KW-0547">Nucleotide-binding</keyword>
<dbReference type="InterPro" id="IPR000700">
    <property type="entry name" value="PAS-assoc_C"/>
</dbReference>
<dbReference type="SUPFAM" id="SSF55785">
    <property type="entry name" value="PYP-like sensor domain (PAS domain)"/>
    <property type="match status" value="3"/>
</dbReference>
<dbReference type="InterPro" id="IPR035965">
    <property type="entry name" value="PAS-like_dom_sf"/>
</dbReference>
<dbReference type="InterPro" id="IPR011102">
    <property type="entry name" value="Sig_transdc_His_kinase_HWE"/>
</dbReference>
<evidence type="ECO:0000256" key="6">
    <source>
        <dbReference type="ARBA" id="ARBA00022679"/>
    </source>
</evidence>
<reference evidence="15 16" key="1">
    <citation type="submission" date="2017-03" db="EMBL/GenBank/DDBJ databases">
        <authorList>
            <person name="Afonso C.L."/>
            <person name="Miller P.J."/>
            <person name="Scott M.A."/>
            <person name="Spackman E."/>
            <person name="Goraichik I."/>
            <person name="Dimitrov K.M."/>
            <person name="Suarez D.L."/>
            <person name="Swayne D.E."/>
        </authorList>
    </citation>
    <scope>NUCLEOTIDE SEQUENCE [LARGE SCALE GENOMIC DNA]</scope>
    <source>
        <strain evidence="15 16">CECT 8367</strain>
    </source>
</reference>